<sequence>MHIVLLCGGSGKRLWPLSNEIRSKLFLEVLPAPGGGYECMLSRVLRQLESAGLLNSTLLVTHSDQAALASAYAGNRAAVLAEPHKRGTFTATVLAALALEEREEPEDGLMCVVPADTYADDRFWQLLGQLPKVLETSGADIALLGTEPTQVSSQFGYIVPEARENERAADYKKVARFAEKPSPEEAARLINEGALWNCGVFVFRRRSLGEYIQRAGLPLHAQELLEQYEKLPVRSFDQEVVERSRQIAVVRYAGEWQDLGSWSALTAKLAEPVTGKGLISGSSPNSHIVNELPFPLHIINVPDIIAAASRDGILIAAKEEANRIKDLLGQEQQDMLFRSACPPPRPGNVETSHLFLRPGQNLTLGAGRTGSCWWLILKGAGTAGSAEGGSRPFAPGQVLRSEVHPFQLSALQDTELLEIRFSPEL</sequence>
<evidence type="ECO:0000313" key="3">
    <source>
        <dbReference type="Proteomes" id="UP001240171"/>
    </source>
</evidence>
<reference evidence="2 3" key="1">
    <citation type="submission" date="2023-07" db="EMBL/GenBank/DDBJ databases">
        <title>Paenibacillus sp. JX-17 nov. isolated from soil.</title>
        <authorList>
            <person name="Wan Y."/>
            <person name="Liu B."/>
        </authorList>
    </citation>
    <scope>NUCLEOTIDE SEQUENCE [LARGE SCALE GENOMIC DNA]</scope>
    <source>
        <strain evidence="2 3">JX-17</strain>
    </source>
</reference>
<dbReference type="InterPro" id="IPR029044">
    <property type="entry name" value="Nucleotide-diphossugar_trans"/>
</dbReference>
<feature type="domain" description="Nucleotidyl transferase" evidence="1">
    <location>
        <begin position="4"/>
        <end position="266"/>
    </location>
</feature>
<protein>
    <submittedName>
        <fullName evidence="2">Sugar phosphate nucleotidyltransferase</fullName>
    </submittedName>
</protein>
<dbReference type="SUPFAM" id="SSF53448">
    <property type="entry name" value="Nucleotide-diphospho-sugar transferases"/>
    <property type="match status" value="1"/>
</dbReference>
<dbReference type="RefSeq" id="WP_305025504.1">
    <property type="nucleotide sequence ID" value="NZ_JAUQTB010000014.1"/>
</dbReference>
<evidence type="ECO:0000259" key="1">
    <source>
        <dbReference type="Pfam" id="PF00483"/>
    </source>
</evidence>
<name>A0ABT9CG87_9BACL</name>
<dbReference type="InterPro" id="IPR005835">
    <property type="entry name" value="NTP_transferase_dom"/>
</dbReference>
<dbReference type="Pfam" id="PF00483">
    <property type="entry name" value="NTP_transferase"/>
    <property type="match status" value="1"/>
</dbReference>
<dbReference type="Gene3D" id="3.90.550.10">
    <property type="entry name" value="Spore Coat Polysaccharide Biosynthesis Protein SpsA, Chain A"/>
    <property type="match status" value="1"/>
</dbReference>
<dbReference type="PANTHER" id="PTHR46390:SF1">
    <property type="entry name" value="MANNOSE-1-PHOSPHATE GUANYLYLTRANSFERASE"/>
    <property type="match status" value="1"/>
</dbReference>
<proteinExistence type="predicted"/>
<gene>
    <name evidence="2" type="ORF">Q5741_17940</name>
</gene>
<evidence type="ECO:0000313" key="2">
    <source>
        <dbReference type="EMBL" id="MDO7908286.1"/>
    </source>
</evidence>
<dbReference type="PANTHER" id="PTHR46390">
    <property type="entry name" value="MANNOSE-1-PHOSPHATE GUANYLYLTRANSFERASE"/>
    <property type="match status" value="1"/>
</dbReference>
<dbReference type="Proteomes" id="UP001240171">
    <property type="component" value="Unassembled WGS sequence"/>
</dbReference>
<dbReference type="EMBL" id="JAUQTB010000014">
    <property type="protein sequence ID" value="MDO7908286.1"/>
    <property type="molecule type" value="Genomic_DNA"/>
</dbReference>
<organism evidence="2 3">
    <name type="scientific">Paenibacillus lacisoli</name>
    <dbReference type="NCBI Taxonomy" id="3064525"/>
    <lineage>
        <taxon>Bacteria</taxon>
        <taxon>Bacillati</taxon>
        <taxon>Bacillota</taxon>
        <taxon>Bacilli</taxon>
        <taxon>Bacillales</taxon>
        <taxon>Paenibacillaceae</taxon>
        <taxon>Paenibacillus</taxon>
    </lineage>
</organism>
<comment type="caution">
    <text evidence="2">The sequence shown here is derived from an EMBL/GenBank/DDBJ whole genome shotgun (WGS) entry which is preliminary data.</text>
</comment>
<accession>A0ABT9CG87</accession>
<dbReference type="InterPro" id="IPR051161">
    <property type="entry name" value="Mannose-6P_isomerase_type2"/>
</dbReference>
<keyword evidence="3" id="KW-1185">Reference proteome</keyword>